<feature type="transmembrane region" description="Helical" evidence="2">
    <location>
        <begin position="70"/>
        <end position="93"/>
    </location>
</feature>
<proteinExistence type="predicted"/>
<keyword evidence="2" id="KW-0472">Membrane</keyword>
<evidence type="ECO:0000313" key="3">
    <source>
        <dbReference type="EMBL" id="MDA0565951.1"/>
    </source>
</evidence>
<evidence type="ECO:0000256" key="1">
    <source>
        <dbReference type="SAM" id="MobiDB-lite"/>
    </source>
</evidence>
<comment type="caution">
    <text evidence="3">The sequence shown here is derived from an EMBL/GenBank/DDBJ whole genome shotgun (WGS) entry which is preliminary data.</text>
</comment>
<evidence type="ECO:0000256" key="2">
    <source>
        <dbReference type="SAM" id="Phobius"/>
    </source>
</evidence>
<organism evidence="3 4">
    <name type="scientific">Streptomonospora mangrovi</name>
    <dbReference type="NCBI Taxonomy" id="2883123"/>
    <lineage>
        <taxon>Bacteria</taxon>
        <taxon>Bacillati</taxon>
        <taxon>Actinomycetota</taxon>
        <taxon>Actinomycetes</taxon>
        <taxon>Streptosporangiales</taxon>
        <taxon>Nocardiopsidaceae</taxon>
        <taxon>Streptomonospora</taxon>
    </lineage>
</organism>
<dbReference type="Proteomes" id="UP001140076">
    <property type="component" value="Unassembled WGS sequence"/>
</dbReference>
<sequence>MLRHLTGLLAGLALAPPLWLALAWACGELYPNVLRGGTEGFSPLALAAVGTLMAVGVVCGFLAGARVTPLAAFVAGALPLAYALWPVLAPGSVDAVLPGWIPQDSLFHPRGPGLPAGLLVGAVLFISAVVPSRWRSYRAGDPPPAPLPVPPPAPATAAPPVERGGGRGPVGGHAGDPAAEPVNDDPYGDPYDDPTKTTTPLRRGASARTTWSGSGPAGDDPSDTREFHRRETR</sequence>
<accession>A0A9X3NPN7</accession>
<dbReference type="EMBL" id="JAJAQC010000028">
    <property type="protein sequence ID" value="MDA0565951.1"/>
    <property type="molecule type" value="Genomic_DNA"/>
</dbReference>
<feature type="transmembrane region" description="Helical" evidence="2">
    <location>
        <begin position="41"/>
        <end position="63"/>
    </location>
</feature>
<gene>
    <name evidence="3" type="ORF">LG943_16755</name>
</gene>
<name>A0A9X3NPN7_9ACTN</name>
<feature type="compositionally biased region" description="Pro residues" evidence="1">
    <location>
        <begin position="141"/>
        <end position="154"/>
    </location>
</feature>
<protein>
    <submittedName>
        <fullName evidence="3">Uncharacterized protein</fullName>
    </submittedName>
</protein>
<reference evidence="3" key="1">
    <citation type="submission" date="2021-10" db="EMBL/GenBank/DDBJ databases">
        <title>Streptomonospora sp. nov., isolated from mangrove soil.</title>
        <authorList>
            <person name="Chen X."/>
            <person name="Ge X."/>
            <person name="Liu W."/>
        </authorList>
    </citation>
    <scope>NUCLEOTIDE SEQUENCE</scope>
    <source>
        <strain evidence="3">S1-112</strain>
    </source>
</reference>
<evidence type="ECO:0000313" key="4">
    <source>
        <dbReference type="Proteomes" id="UP001140076"/>
    </source>
</evidence>
<feature type="region of interest" description="Disordered" evidence="1">
    <location>
        <begin position="141"/>
        <end position="233"/>
    </location>
</feature>
<feature type="compositionally biased region" description="Basic and acidic residues" evidence="1">
    <location>
        <begin position="222"/>
        <end position="233"/>
    </location>
</feature>
<keyword evidence="2" id="KW-0812">Transmembrane</keyword>
<keyword evidence="2" id="KW-1133">Transmembrane helix</keyword>
<dbReference type="RefSeq" id="WP_270073213.1">
    <property type="nucleotide sequence ID" value="NZ_JAJAQC010000028.1"/>
</dbReference>
<keyword evidence="4" id="KW-1185">Reference proteome</keyword>
<feature type="transmembrane region" description="Helical" evidence="2">
    <location>
        <begin position="113"/>
        <end position="130"/>
    </location>
</feature>
<feature type="compositionally biased region" description="Acidic residues" evidence="1">
    <location>
        <begin position="182"/>
        <end position="192"/>
    </location>
</feature>
<dbReference type="AlphaFoldDB" id="A0A9X3NPN7"/>